<comment type="similarity">
    <text evidence="1">Belongs to the ROK (NagC/XylR) family.</text>
</comment>
<sequence length="333" mass="34755">MSFFVGVDLGGTNIVCGLLDQEFNLLAKSKQPTEAANGSDFVLERIAVMIEDLLREQNIDRSQLGAVGLGTPGFIDPVRGVCTFASNLRWNNVPVSDILGARLGVPVFIDNDVRMYIFGEAMKGPGQGYANVLGITLGTGMAAALVNEGQLYYGGGFMAGEIGHIIVGDGESTPCGCGLVGCLETVASATGLARQAREALAAGRESVLGEWFPGAEAANVTAADVSRAYDEGDALAIEIMNHTGKLLGRGLSYAVTLYSPDALIIGGGASLAGERLLGPMRDELRKSVYHGYWDRLTIHPGALIDDGGVIGSAAFAASRAALQQVESVRSEEA</sequence>
<evidence type="ECO:0000313" key="2">
    <source>
        <dbReference type="EMBL" id="MVO98565.1"/>
    </source>
</evidence>
<dbReference type="PANTHER" id="PTHR18964">
    <property type="entry name" value="ROK (REPRESSOR, ORF, KINASE) FAMILY"/>
    <property type="match status" value="1"/>
</dbReference>
<dbReference type="AlphaFoldDB" id="A0A7X3JY56"/>
<name>A0A7X3JY56_9BACL</name>
<dbReference type="Proteomes" id="UP000490800">
    <property type="component" value="Unassembled WGS sequence"/>
</dbReference>
<dbReference type="Pfam" id="PF00480">
    <property type="entry name" value="ROK"/>
    <property type="match status" value="1"/>
</dbReference>
<dbReference type="Gene3D" id="3.30.420.40">
    <property type="match status" value="2"/>
</dbReference>
<dbReference type="InterPro" id="IPR000600">
    <property type="entry name" value="ROK"/>
</dbReference>
<proteinExistence type="inferred from homology"/>
<dbReference type="PANTHER" id="PTHR18964:SF149">
    <property type="entry name" value="BIFUNCTIONAL UDP-N-ACETYLGLUCOSAMINE 2-EPIMERASE_N-ACETYLMANNOSAMINE KINASE"/>
    <property type="match status" value="1"/>
</dbReference>
<dbReference type="OrthoDB" id="9810372at2"/>
<dbReference type="SUPFAM" id="SSF53067">
    <property type="entry name" value="Actin-like ATPase domain"/>
    <property type="match status" value="1"/>
</dbReference>
<dbReference type="EMBL" id="RHLK01000002">
    <property type="protein sequence ID" value="MVO98565.1"/>
    <property type="molecule type" value="Genomic_DNA"/>
</dbReference>
<reference evidence="2 3" key="1">
    <citation type="journal article" date="2019" name="Microorganisms">
        <title>Paenibacillus lutrae sp. nov., A Chitinolytic Species Isolated from A River Otter in Castril Natural Park, Granada, Spain.</title>
        <authorList>
            <person name="Rodriguez M."/>
            <person name="Reina J.C."/>
            <person name="Bejar V."/>
            <person name="Llamas I."/>
        </authorList>
    </citation>
    <scope>NUCLEOTIDE SEQUENCE [LARGE SCALE GENOMIC DNA]</scope>
    <source>
        <strain evidence="2 3">N10</strain>
    </source>
</reference>
<dbReference type="InterPro" id="IPR043129">
    <property type="entry name" value="ATPase_NBD"/>
</dbReference>
<comment type="caution">
    <text evidence="2">The sequence shown here is derived from an EMBL/GenBank/DDBJ whole genome shotgun (WGS) entry which is preliminary data.</text>
</comment>
<dbReference type="RefSeq" id="WP_157332893.1">
    <property type="nucleotide sequence ID" value="NZ_RHLK01000002.1"/>
</dbReference>
<protein>
    <submittedName>
        <fullName evidence="2">ROK family protein</fullName>
    </submittedName>
</protein>
<organism evidence="2 3">
    <name type="scientific">Paenibacillus lutrae</name>
    <dbReference type="NCBI Taxonomy" id="2078573"/>
    <lineage>
        <taxon>Bacteria</taxon>
        <taxon>Bacillati</taxon>
        <taxon>Bacillota</taxon>
        <taxon>Bacilli</taxon>
        <taxon>Bacillales</taxon>
        <taxon>Paenibacillaceae</taxon>
        <taxon>Paenibacillus</taxon>
    </lineage>
</organism>
<evidence type="ECO:0000313" key="3">
    <source>
        <dbReference type="Proteomes" id="UP000490800"/>
    </source>
</evidence>
<evidence type="ECO:0000256" key="1">
    <source>
        <dbReference type="ARBA" id="ARBA00006479"/>
    </source>
</evidence>
<gene>
    <name evidence="2" type="ORF">EDM21_03280</name>
</gene>
<accession>A0A7X3JY56</accession>
<keyword evidence="3" id="KW-1185">Reference proteome</keyword>